<gene>
    <name evidence="1" type="ORF">S06H3_64418</name>
</gene>
<dbReference type="EMBL" id="BARV01043023">
    <property type="protein sequence ID" value="GAI53094.1"/>
    <property type="molecule type" value="Genomic_DNA"/>
</dbReference>
<protein>
    <submittedName>
        <fullName evidence="1">Uncharacterized protein</fullName>
    </submittedName>
</protein>
<proteinExistence type="predicted"/>
<organism evidence="1">
    <name type="scientific">marine sediment metagenome</name>
    <dbReference type="NCBI Taxonomy" id="412755"/>
    <lineage>
        <taxon>unclassified sequences</taxon>
        <taxon>metagenomes</taxon>
        <taxon>ecological metagenomes</taxon>
    </lineage>
</organism>
<sequence length="120" mass="12877">FAPGTGNNLFKYDAWGAPYSSPNSSGFSSTGGPETITRKIANSTDDLLYNRVVLSITDLDLTLPGESYKDSVRFLLTHPNGSGSTVTETEYPNANGLVRFDSIPVGIHTLRVVFLSSSDT</sequence>
<feature type="non-terminal residue" evidence="1">
    <location>
        <position position="1"/>
    </location>
</feature>
<feature type="non-terminal residue" evidence="1">
    <location>
        <position position="120"/>
    </location>
</feature>
<accession>X1RBX5</accession>
<dbReference type="AlphaFoldDB" id="X1RBX5"/>
<evidence type="ECO:0000313" key="1">
    <source>
        <dbReference type="EMBL" id="GAI53094.1"/>
    </source>
</evidence>
<comment type="caution">
    <text evidence="1">The sequence shown here is derived from an EMBL/GenBank/DDBJ whole genome shotgun (WGS) entry which is preliminary data.</text>
</comment>
<name>X1RBX5_9ZZZZ</name>
<reference evidence="1" key="1">
    <citation type="journal article" date="2014" name="Front. Microbiol.">
        <title>High frequency of phylogenetically diverse reductive dehalogenase-homologous genes in deep subseafloor sedimentary metagenomes.</title>
        <authorList>
            <person name="Kawai M."/>
            <person name="Futagami T."/>
            <person name="Toyoda A."/>
            <person name="Takaki Y."/>
            <person name="Nishi S."/>
            <person name="Hori S."/>
            <person name="Arai W."/>
            <person name="Tsubouchi T."/>
            <person name="Morono Y."/>
            <person name="Uchiyama I."/>
            <person name="Ito T."/>
            <person name="Fujiyama A."/>
            <person name="Inagaki F."/>
            <person name="Takami H."/>
        </authorList>
    </citation>
    <scope>NUCLEOTIDE SEQUENCE</scope>
    <source>
        <strain evidence="1">Expedition CK06-06</strain>
    </source>
</reference>